<feature type="binding site" evidence="14">
    <location>
        <position position="68"/>
    </location>
    <ligand>
        <name>L-threonine</name>
        <dbReference type="ChEBI" id="CHEBI:57926"/>
    </ligand>
</feature>
<evidence type="ECO:0000313" key="17">
    <source>
        <dbReference type="Proteomes" id="UP000247409"/>
    </source>
</evidence>
<dbReference type="NCBIfam" id="TIGR00057">
    <property type="entry name" value="L-threonylcarbamoyladenylate synthase"/>
    <property type="match status" value="1"/>
</dbReference>
<keyword evidence="5 13" id="KW-0963">Cytoplasm</keyword>
<feature type="binding site" evidence="14">
    <location>
        <position position="151"/>
    </location>
    <ligand>
        <name>L-threonine</name>
        <dbReference type="ChEBI" id="CHEBI:57926"/>
    </ligand>
</feature>
<comment type="subcellular location">
    <subcellularLocation>
        <location evidence="1 13">Cytoplasm</location>
    </subcellularLocation>
</comment>
<dbReference type="GO" id="GO:0006450">
    <property type="term" value="P:regulation of translational fidelity"/>
    <property type="evidence" value="ECO:0007669"/>
    <property type="project" value="TreeGrafter"/>
</dbReference>
<evidence type="ECO:0000256" key="3">
    <source>
        <dbReference type="ARBA" id="ARBA00012584"/>
    </source>
</evidence>
<dbReference type="InterPro" id="IPR010923">
    <property type="entry name" value="T(6)A37_SUA5"/>
</dbReference>
<comment type="caution">
    <text evidence="16">The sequence shown here is derived from an EMBL/GenBank/DDBJ whole genome shotgun (WGS) entry which is preliminary data.</text>
</comment>
<dbReference type="InterPro" id="IPR050156">
    <property type="entry name" value="TC-AMP_synthase_SUA5"/>
</dbReference>
<reference evidence="16 17" key="1">
    <citation type="journal article" date="2018" name="Mol. Biol. Evol.">
        <title>Analysis of the draft genome of the red seaweed Gracilariopsis chorda provides insights into genome size evolution in Rhodophyta.</title>
        <authorList>
            <person name="Lee J."/>
            <person name="Yang E.C."/>
            <person name="Graf L."/>
            <person name="Yang J.H."/>
            <person name="Qiu H."/>
            <person name="Zel Zion U."/>
            <person name="Chan C.X."/>
            <person name="Stephens T.G."/>
            <person name="Weber A.P.M."/>
            <person name="Boo G.H."/>
            <person name="Boo S.M."/>
            <person name="Kim K.M."/>
            <person name="Shin Y."/>
            <person name="Jung M."/>
            <person name="Lee S.J."/>
            <person name="Yim H.S."/>
            <person name="Lee J.H."/>
            <person name="Bhattacharya D."/>
            <person name="Yoon H.S."/>
        </authorList>
    </citation>
    <scope>NUCLEOTIDE SEQUENCE [LARGE SCALE GENOMIC DNA]</scope>
    <source>
        <strain evidence="16 17">SKKU-2015</strain>
        <tissue evidence="16">Whole body</tissue>
    </source>
</reference>
<dbReference type="Pfam" id="PF03481">
    <property type="entry name" value="Sua5_C"/>
    <property type="match status" value="1"/>
</dbReference>
<organism evidence="16 17">
    <name type="scientific">Gracilariopsis chorda</name>
    <dbReference type="NCBI Taxonomy" id="448386"/>
    <lineage>
        <taxon>Eukaryota</taxon>
        <taxon>Rhodophyta</taxon>
        <taxon>Florideophyceae</taxon>
        <taxon>Rhodymeniophycidae</taxon>
        <taxon>Gracilariales</taxon>
        <taxon>Gracilariaceae</taxon>
        <taxon>Gracilariopsis</taxon>
    </lineage>
</organism>
<comment type="function">
    <text evidence="13">Required for the formation of a threonylcarbamoyl group on adenosine at position 37 (t(6)A37) in tRNAs that read codons beginning with adenine.</text>
</comment>
<keyword evidence="7 13" id="KW-0819">tRNA processing</keyword>
<feature type="binding site" evidence="14">
    <location>
        <position position="246"/>
    </location>
    <ligand>
        <name>ATP</name>
        <dbReference type="ChEBI" id="CHEBI:30616"/>
    </ligand>
</feature>
<feature type="binding site" evidence="14">
    <location>
        <position position="73"/>
    </location>
    <ligand>
        <name>L-threonine</name>
        <dbReference type="ChEBI" id="CHEBI:57926"/>
    </ligand>
</feature>
<sequence length="361" mass="38092">MPTVPSKAPAPRIFCGTNELDITHAAAALRSGQLVAFPTETVYGLGANALDPSSVSRIFEAKGRPSDNPLIVHVSSLGDISRYRLTPPLPPIALRLAASFWPGPLTMVLPLSRHARLAAAVTAGLPSVAIRIPKHPIAAALLAKAAIPIAAPSANLSGRPSPTTAHHVLQDLRDRIYGIVDGGKLQAEQCGLESTVVDLTDPTLPTILRPGAVSKLQLEAVAELPFSCPKVSSLKPKAPGMKYRHYAPKPTMRLVSTGIEDQISMLLKDGKKVGLLADEMICDKWRKVDGVAVVPCGKHGSTDSFAQELYGALRAFDGEGEKAVEYVDMIIAVPPSNVVDGIGEAVMNRLRKAAAGGDLKS</sequence>
<keyword evidence="8 13" id="KW-0548">Nucleotidyltransferase</keyword>
<dbReference type="GO" id="GO:0005737">
    <property type="term" value="C:cytoplasm"/>
    <property type="evidence" value="ECO:0007669"/>
    <property type="project" value="UniProtKB-SubCell"/>
</dbReference>
<evidence type="ECO:0000256" key="4">
    <source>
        <dbReference type="ARBA" id="ARBA00015492"/>
    </source>
</evidence>
<evidence type="ECO:0000313" key="16">
    <source>
        <dbReference type="EMBL" id="PXF46205.1"/>
    </source>
</evidence>
<comment type="similarity">
    <text evidence="2 13">Belongs to the SUA5 family.</text>
</comment>
<dbReference type="PANTHER" id="PTHR17490">
    <property type="entry name" value="SUA5"/>
    <property type="match status" value="1"/>
</dbReference>
<feature type="binding site" evidence="14">
    <location>
        <position position="194"/>
    </location>
    <ligand>
        <name>L-threonine</name>
        <dbReference type="ChEBI" id="CHEBI:57926"/>
    </ligand>
</feature>
<feature type="binding site" evidence="14">
    <location>
        <position position="131"/>
    </location>
    <ligand>
        <name>L-threonine</name>
        <dbReference type="ChEBI" id="CHEBI:57926"/>
    </ligand>
</feature>
<feature type="domain" description="YrdC-like" evidence="15">
    <location>
        <begin position="19"/>
        <end position="213"/>
    </location>
</feature>
<dbReference type="InterPro" id="IPR017945">
    <property type="entry name" value="DHBP_synth_RibB-like_a/b_dom"/>
</dbReference>
<keyword evidence="9 13" id="KW-0547">Nucleotide-binding</keyword>
<dbReference type="SUPFAM" id="SSF55821">
    <property type="entry name" value="YrdC/RibB"/>
    <property type="match status" value="1"/>
</dbReference>
<dbReference type="AlphaFoldDB" id="A0A2V3IVU9"/>
<dbReference type="Gene3D" id="3.90.870.10">
    <property type="entry name" value="DHBP synthase"/>
    <property type="match status" value="1"/>
</dbReference>
<feature type="binding site" evidence="14">
    <location>
        <position position="161"/>
    </location>
    <ligand>
        <name>ATP</name>
        <dbReference type="ChEBI" id="CHEBI:30616"/>
    </ligand>
</feature>
<evidence type="ECO:0000256" key="1">
    <source>
        <dbReference type="ARBA" id="ARBA00004496"/>
    </source>
</evidence>
<evidence type="ECO:0000256" key="8">
    <source>
        <dbReference type="ARBA" id="ARBA00022695"/>
    </source>
</evidence>
<dbReference type="GO" id="GO:0005524">
    <property type="term" value="F:ATP binding"/>
    <property type="evidence" value="ECO:0007669"/>
    <property type="project" value="UniProtKB-UniRule"/>
</dbReference>
<evidence type="ECO:0000256" key="9">
    <source>
        <dbReference type="ARBA" id="ARBA00022741"/>
    </source>
</evidence>
<feature type="binding site" evidence="14">
    <location>
        <position position="41"/>
    </location>
    <ligand>
        <name>L-threonine</name>
        <dbReference type="ChEBI" id="CHEBI:57926"/>
    </ligand>
</feature>
<comment type="catalytic activity">
    <reaction evidence="12 13">
        <text>L-threonine + hydrogencarbonate + ATP = L-threonylcarbamoyladenylate + diphosphate + H2O</text>
        <dbReference type="Rhea" id="RHEA:36407"/>
        <dbReference type="ChEBI" id="CHEBI:15377"/>
        <dbReference type="ChEBI" id="CHEBI:17544"/>
        <dbReference type="ChEBI" id="CHEBI:30616"/>
        <dbReference type="ChEBI" id="CHEBI:33019"/>
        <dbReference type="ChEBI" id="CHEBI:57926"/>
        <dbReference type="ChEBI" id="CHEBI:73682"/>
        <dbReference type="EC" id="2.7.7.87"/>
    </reaction>
</comment>
<evidence type="ECO:0000256" key="7">
    <source>
        <dbReference type="ARBA" id="ARBA00022694"/>
    </source>
</evidence>
<dbReference type="EC" id="2.7.7.87" evidence="3 13"/>
<keyword evidence="10 13" id="KW-0067">ATP-binding</keyword>
<evidence type="ECO:0000256" key="6">
    <source>
        <dbReference type="ARBA" id="ARBA00022679"/>
    </source>
</evidence>
<dbReference type="FunFam" id="3.90.870.10:FF:000009">
    <property type="entry name" value="Threonylcarbamoyl-AMP synthase, putative"/>
    <property type="match status" value="1"/>
</dbReference>
<dbReference type="Proteomes" id="UP000247409">
    <property type="component" value="Unassembled WGS sequence"/>
</dbReference>
<evidence type="ECO:0000259" key="15">
    <source>
        <dbReference type="PROSITE" id="PS51163"/>
    </source>
</evidence>
<evidence type="ECO:0000256" key="2">
    <source>
        <dbReference type="ARBA" id="ARBA00007663"/>
    </source>
</evidence>
<keyword evidence="17" id="KW-1185">Reference proteome</keyword>
<dbReference type="OrthoDB" id="412787at2759"/>
<accession>A0A2V3IVU9</accession>
<dbReference type="InterPro" id="IPR006070">
    <property type="entry name" value="Sua5-like_dom"/>
</dbReference>
<feature type="binding site" evidence="14">
    <location>
        <position position="64"/>
    </location>
    <ligand>
        <name>ATP</name>
        <dbReference type="ChEBI" id="CHEBI:30616"/>
    </ligand>
</feature>
<keyword evidence="6 13" id="KW-0808">Transferase</keyword>
<dbReference type="PIRSF" id="PIRSF004930">
    <property type="entry name" value="Tln_factor_SUA5"/>
    <property type="match status" value="1"/>
</dbReference>
<dbReference type="STRING" id="448386.A0A2V3IVU9"/>
<evidence type="ECO:0000256" key="10">
    <source>
        <dbReference type="ARBA" id="ARBA00022840"/>
    </source>
</evidence>
<dbReference type="InterPro" id="IPR038385">
    <property type="entry name" value="Sua5/YwlC_C"/>
</dbReference>
<evidence type="ECO:0000256" key="11">
    <source>
        <dbReference type="ARBA" id="ARBA00029774"/>
    </source>
</evidence>
<dbReference type="GO" id="GO:0000049">
    <property type="term" value="F:tRNA binding"/>
    <property type="evidence" value="ECO:0007669"/>
    <property type="project" value="TreeGrafter"/>
</dbReference>
<evidence type="ECO:0000256" key="12">
    <source>
        <dbReference type="ARBA" id="ARBA00048366"/>
    </source>
</evidence>
<dbReference type="GO" id="GO:0008033">
    <property type="term" value="P:tRNA processing"/>
    <property type="evidence" value="ECO:0007669"/>
    <property type="project" value="UniProtKB-KW"/>
</dbReference>
<dbReference type="Gene3D" id="3.40.50.11030">
    <property type="entry name" value="Threonylcarbamoyl-AMP synthase, C-terminal domain"/>
    <property type="match status" value="1"/>
</dbReference>
<dbReference type="PROSITE" id="PS51163">
    <property type="entry name" value="YRDC"/>
    <property type="match status" value="1"/>
</dbReference>
<evidence type="ECO:0000256" key="5">
    <source>
        <dbReference type="ARBA" id="ARBA00022490"/>
    </source>
</evidence>
<evidence type="ECO:0000256" key="14">
    <source>
        <dbReference type="PIRSR" id="PIRSR004930-1"/>
    </source>
</evidence>
<dbReference type="Pfam" id="PF01300">
    <property type="entry name" value="Sua5_yciO_yrdC"/>
    <property type="match status" value="1"/>
</dbReference>
<feature type="binding site" evidence="14">
    <location>
        <position position="209"/>
    </location>
    <ligand>
        <name>ATP</name>
        <dbReference type="ChEBI" id="CHEBI:30616"/>
    </ligand>
</feature>
<gene>
    <name evidence="16" type="ORF">BWQ96_04082</name>
</gene>
<feature type="binding site" evidence="14">
    <location>
        <position position="153"/>
    </location>
    <ligand>
        <name>ATP</name>
        <dbReference type="ChEBI" id="CHEBI:30616"/>
    </ligand>
</feature>
<dbReference type="GO" id="GO:0003725">
    <property type="term" value="F:double-stranded RNA binding"/>
    <property type="evidence" value="ECO:0007669"/>
    <property type="project" value="UniProtKB-UniRule"/>
</dbReference>
<name>A0A2V3IVU9_9FLOR</name>
<proteinExistence type="inferred from homology"/>
<dbReference type="InterPro" id="IPR005145">
    <property type="entry name" value="Sua5_C"/>
</dbReference>
<dbReference type="EMBL" id="NBIV01000043">
    <property type="protein sequence ID" value="PXF46205.1"/>
    <property type="molecule type" value="Genomic_DNA"/>
</dbReference>
<dbReference type="GO" id="GO:0061710">
    <property type="term" value="F:L-threonylcarbamoyladenylate synthase"/>
    <property type="evidence" value="ECO:0007669"/>
    <property type="project" value="UniProtKB-EC"/>
</dbReference>
<evidence type="ECO:0000256" key="13">
    <source>
        <dbReference type="PIRNR" id="PIRNR004930"/>
    </source>
</evidence>
<dbReference type="PANTHER" id="PTHR17490:SF16">
    <property type="entry name" value="THREONYLCARBAMOYL-AMP SYNTHASE"/>
    <property type="match status" value="1"/>
</dbReference>
<protein>
    <recommendedName>
        <fullName evidence="4 13">Threonylcarbamoyl-AMP synthase</fullName>
        <shortName evidence="13">TC-AMP synthase</shortName>
        <ecNumber evidence="3 13">2.7.7.87</ecNumber>
    </recommendedName>
    <alternativeName>
        <fullName evidence="11 13">L-threonylcarbamoyladenylate synthase</fullName>
    </alternativeName>
</protein>